<keyword evidence="2" id="KW-1185">Reference proteome</keyword>
<organism evidence="1 2">
    <name type="scientific">Beauveria asiatica</name>
    <dbReference type="NCBI Taxonomy" id="1069075"/>
    <lineage>
        <taxon>Eukaryota</taxon>
        <taxon>Fungi</taxon>
        <taxon>Dikarya</taxon>
        <taxon>Ascomycota</taxon>
        <taxon>Pezizomycotina</taxon>
        <taxon>Sordariomycetes</taxon>
        <taxon>Hypocreomycetidae</taxon>
        <taxon>Hypocreales</taxon>
        <taxon>Cordycipitaceae</taxon>
        <taxon>Beauveria</taxon>
    </lineage>
</organism>
<protein>
    <submittedName>
        <fullName evidence="1">Uncharacterized protein</fullName>
    </submittedName>
</protein>
<reference evidence="1 2" key="1">
    <citation type="submission" date="2020-02" db="EMBL/GenBank/DDBJ databases">
        <title>Comparative genomics of the hypocrealean fungal genus Beauvera.</title>
        <authorList>
            <person name="Showalter D.N."/>
            <person name="Bushley K.E."/>
            <person name="Rehner S.A."/>
        </authorList>
    </citation>
    <scope>NUCLEOTIDE SEQUENCE [LARGE SCALE GENOMIC DNA]</scope>
    <source>
        <strain evidence="1 2">ARSEF4384</strain>
    </source>
</reference>
<dbReference type="Proteomes" id="UP001397290">
    <property type="component" value="Unassembled WGS sequence"/>
</dbReference>
<dbReference type="AlphaFoldDB" id="A0AAW0RK94"/>
<dbReference type="EMBL" id="JAAHCF010000641">
    <property type="protein sequence ID" value="KAK8142613.1"/>
    <property type="molecule type" value="Genomic_DNA"/>
</dbReference>
<evidence type="ECO:0000313" key="1">
    <source>
        <dbReference type="EMBL" id="KAK8142613.1"/>
    </source>
</evidence>
<gene>
    <name evidence="1" type="ORF">G3M48_008505</name>
</gene>
<name>A0AAW0RK94_9HYPO</name>
<proteinExistence type="predicted"/>
<sequence length="135" mass="14606">MKNLEDVVRTALAQEARWVSPVTIGGWNIVFCLGVWGVKVTGSASSAKSSFSVTAHKRLHPLPTLISPGQHADLGHYFILGFIENTGLLSRASAKPNEDTAEAPVLNTAMASGELEAHLYDVAVHLWRLCRPSFP</sequence>
<comment type="caution">
    <text evidence="1">The sequence shown here is derived from an EMBL/GenBank/DDBJ whole genome shotgun (WGS) entry which is preliminary data.</text>
</comment>
<evidence type="ECO:0000313" key="2">
    <source>
        <dbReference type="Proteomes" id="UP001397290"/>
    </source>
</evidence>
<accession>A0AAW0RK94</accession>